<organism evidence="10 11">
    <name type="scientific">Rhamnusium bicolor</name>
    <dbReference type="NCBI Taxonomy" id="1586634"/>
    <lineage>
        <taxon>Eukaryota</taxon>
        <taxon>Metazoa</taxon>
        <taxon>Ecdysozoa</taxon>
        <taxon>Arthropoda</taxon>
        <taxon>Hexapoda</taxon>
        <taxon>Insecta</taxon>
        <taxon>Pterygota</taxon>
        <taxon>Neoptera</taxon>
        <taxon>Endopterygota</taxon>
        <taxon>Coleoptera</taxon>
        <taxon>Polyphaga</taxon>
        <taxon>Cucujiformia</taxon>
        <taxon>Chrysomeloidea</taxon>
        <taxon>Cerambycidae</taxon>
        <taxon>Lepturinae</taxon>
        <taxon>Rhagiini</taxon>
        <taxon>Rhamnusium</taxon>
    </lineage>
</organism>
<evidence type="ECO:0000313" key="10">
    <source>
        <dbReference type="EMBL" id="KAJ8941406.1"/>
    </source>
</evidence>
<accession>A0AAV8XQT0</accession>
<evidence type="ECO:0000313" key="11">
    <source>
        <dbReference type="Proteomes" id="UP001162156"/>
    </source>
</evidence>
<comment type="similarity">
    <text evidence="2 9">Belongs to the eIF-2B alpha/beta/delta subunits family.</text>
</comment>
<keyword evidence="3" id="KW-0963">Cytoplasm</keyword>
<evidence type="ECO:0000256" key="8">
    <source>
        <dbReference type="ARBA" id="ARBA00046432"/>
    </source>
</evidence>
<evidence type="ECO:0000256" key="1">
    <source>
        <dbReference type="ARBA" id="ARBA00004514"/>
    </source>
</evidence>
<dbReference type="InterPro" id="IPR000649">
    <property type="entry name" value="IF-2B-related"/>
</dbReference>
<dbReference type="Pfam" id="PF01008">
    <property type="entry name" value="IF-2B"/>
    <property type="match status" value="1"/>
</dbReference>
<keyword evidence="5" id="KW-0648">Protein biosynthesis</keyword>
<proteinExistence type="inferred from homology"/>
<evidence type="ECO:0000256" key="4">
    <source>
        <dbReference type="ARBA" id="ARBA00022540"/>
    </source>
</evidence>
<name>A0AAV8XQT0_9CUCU</name>
<comment type="caution">
    <text evidence="10">The sequence shown here is derived from an EMBL/GenBank/DDBJ whole genome shotgun (WGS) entry which is preliminary data.</text>
</comment>
<comment type="subcellular location">
    <subcellularLocation>
        <location evidence="1">Cytoplasm</location>
        <location evidence="1">Cytosol</location>
    </subcellularLocation>
</comment>
<evidence type="ECO:0000256" key="6">
    <source>
        <dbReference type="ARBA" id="ARBA00044147"/>
    </source>
</evidence>
<evidence type="ECO:0000256" key="7">
    <source>
        <dbReference type="ARBA" id="ARBA00044356"/>
    </source>
</evidence>
<evidence type="ECO:0000256" key="2">
    <source>
        <dbReference type="ARBA" id="ARBA00007251"/>
    </source>
</evidence>
<evidence type="ECO:0000256" key="9">
    <source>
        <dbReference type="RuleBase" id="RU003814"/>
    </source>
</evidence>
<dbReference type="GO" id="GO:0003743">
    <property type="term" value="F:translation initiation factor activity"/>
    <property type="evidence" value="ECO:0007669"/>
    <property type="project" value="UniProtKB-KW"/>
</dbReference>
<gene>
    <name evidence="10" type="ORF">NQ314_010406</name>
</gene>
<dbReference type="AlphaFoldDB" id="A0AAV8XQT0"/>
<dbReference type="EMBL" id="JANEYF010002874">
    <property type="protein sequence ID" value="KAJ8941406.1"/>
    <property type="molecule type" value="Genomic_DNA"/>
</dbReference>
<dbReference type="PANTHER" id="PTHR10233:SF14">
    <property type="entry name" value="TRANSLATION INITIATION FACTOR EIF-2B SUBUNIT DELTA"/>
    <property type="match status" value="1"/>
</dbReference>
<keyword evidence="11" id="KW-1185">Reference proteome</keyword>
<reference evidence="10" key="1">
    <citation type="journal article" date="2023" name="Insect Mol. Biol.">
        <title>Genome sequencing provides insights into the evolution of gene families encoding plant cell wall-degrading enzymes in longhorned beetles.</title>
        <authorList>
            <person name="Shin N.R."/>
            <person name="Okamura Y."/>
            <person name="Kirsch R."/>
            <person name="Pauchet Y."/>
        </authorList>
    </citation>
    <scope>NUCLEOTIDE SEQUENCE</scope>
    <source>
        <strain evidence="10">RBIC_L_NR</strain>
    </source>
</reference>
<dbReference type="SUPFAM" id="SSF100950">
    <property type="entry name" value="NagB/RpiA/CoA transferase-like"/>
    <property type="match status" value="1"/>
</dbReference>
<dbReference type="Proteomes" id="UP001162156">
    <property type="component" value="Unassembled WGS sequence"/>
</dbReference>
<dbReference type="GO" id="GO:0005829">
    <property type="term" value="C:cytosol"/>
    <property type="evidence" value="ECO:0007669"/>
    <property type="project" value="UniProtKB-SubCell"/>
</dbReference>
<evidence type="ECO:0000256" key="5">
    <source>
        <dbReference type="ARBA" id="ARBA00022917"/>
    </source>
</evidence>
<keyword evidence="4" id="KW-0396">Initiation factor</keyword>
<dbReference type="InterPro" id="IPR037171">
    <property type="entry name" value="NagB/RpiA_transferase-like"/>
</dbReference>
<evidence type="ECO:0000256" key="3">
    <source>
        <dbReference type="ARBA" id="ARBA00022490"/>
    </source>
</evidence>
<sequence>MDNSLVVYKDVHPAFVKLGVQYMNKKVLGSNARCLAVLNALKHLIDDLQTPPKQEFCRYLESVLQTCTTYLQGCRPFAVSMTNALRHFKLQLTQIDTNLKDNEKKAKLQDAIDTYINDDIKKAGDAISMRVNEKITNGDVILIYGW</sequence>
<dbReference type="PANTHER" id="PTHR10233">
    <property type="entry name" value="TRANSLATION INITIATION FACTOR EIF-2B"/>
    <property type="match status" value="1"/>
</dbReference>
<comment type="subunit">
    <text evidence="8">Component of the translation initiation factor 2B (eIF2B) complex which is a heterodecamer of two sets of five different subunits: alpha, beta, gamma, delta and epsilon. Subunits alpha, beta and delta comprise a regulatory subcomplex and subunits epsilon and gamma comprise a catalytic subcomplex. Within the complex, the hexameric regulatory complex resides at the center, with the two heterodimeric catalytic subcomplexes bound on opposite sides.</text>
</comment>
<protein>
    <recommendedName>
        <fullName evidence="6">Translation initiation factor eIF2B subunit delta</fullName>
    </recommendedName>
    <alternativeName>
        <fullName evidence="7">eIF2B GDP-GTP exchange factor subunit delta</fullName>
    </alternativeName>
</protein>